<dbReference type="RefSeq" id="WP_054404132.1">
    <property type="nucleotide sequence ID" value="NZ_LIUT01000003.1"/>
</dbReference>
<reference evidence="2" key="1">
    <citation type="submission" date="2015-08" db="EMBL/GenBank/DDBJ databases">
        <title>Genome sequencing project for genomic taxonomy and phylogenomics of Bacillus-like bacteria.</title>
        <authorList>
            <person name="Liu B."/>
            <person name="Wang J."/>
            <person name="Zhu Y."/>
            <person name="Liu G."/>
            <person name="Chen Q."/>
            <person name="Chen Z."/>
            <person name="Lan J."/>
            <person name="Che J."/>
            <person name="Ge C."/>
            <person name="Shi H."/>
            <person name="Pan Z."/>
            <person name="Liu X."/>
        </authorList>
    </citation>
    <scope>NUCLEOTIDE SEQUENCE [LARGE SCALE GENOMIC DNA]</scope>
    <source>
        <strain evidence="2">FJAT-22460</strain>
    </source>
</reference>
<dbReference type="EMBL" id="LIUT01000003">
    <property type="protein sequence ID" value="KOR82530.1"/>
    <property type="molecule type" value="Genomic_DNA"/>
</dbReference>
<dbReference type="GO" id="GO:0046718">
    <property type="term" value="P:symbiont entry into host cell"/>
    <property type="evidence" value="ECO:0007669"/>
    <property type="project" value="InterPro"/>
</dbReference>
<name>A0A0M1NKH1_9BACL</name>
<protein>
    <recommendedName>
        <fullName evidence="3">Right handed beta helix domain-containing protein</fullName>
    </recommendedName>
</protein>
<dbReference type="GO" id="GO:0019062">
    <property type="term" value="P:virion attachment to host cell"/>
    <property type="evidence" value="ECO:0007669"/>
    <property type="project" value="InterPro"/>
</dbReference>
<dbReference type="InterPro" id="IPR012334">
    <property type="entry name" value="Pectin_lyas_fold"/>
</dbReference>
<comment type="caution">
    <text evidence="1">The sequence shown here is derived from an EMBL/GenBank/DDBJ whole genome shotgun (WGS) entry which is preliminary data.</text>
</comment>
<dbReference type="Proteomes" id="UP000036932">
    <property type="component" value="Unassembled WGS sequence"/>
</dbReference>
<dbReference type="Gene3D" id="2.160.20.10">
    <property type="entry name" value="Single-stranded right-handed beta-helix, Pectin lyase-like"/>
    <property type="match status" value="1"/>
</dbReference>
<organism evidence="1 2">
    <name type="scientific">Paenibacillus solani</name>
    <dbReference type="NCBI Taxonomy" id="1705565"/>
    <lineage>
        <taxon>Bacteria</taxon>
        <taxon>Bacillati</taxon>
        <taxon>Bacillota</taxon>
        <taxon>Bacilli</taxon>
        <taxon>Bacillales</taxon>
        <taxon>Paenibacillaceae</taxon>
        <taxon>Paenibacillus</taxon>
    </lineage>
</organism>
<accession>A0A0M1NKH1</accession>
<dbReference type="SUPFAM" id="SSF51126">
    <property type="entry name" value="Pectin lyase-like"/>
    <property type="match status" value="1"/>
</dbReference>
<proteinExistence type="predicted"/>
<gene>
    <name evidence="1" type="ORF">AM231_19675</name>
</gene>
<dbReference type="AlphaFoldDB" id="A0A0M1NKH1"/>
<evidence type="ECO:0000313" key="1">
    <source>
        <dbReference type="EMBL" id="KOR82530.1"/>
    </source>
</evidence>
<keyword evidence="2" id="KW-1185">Reference proteome</keyword>
<dbReference type="InterPro" id="IPR005068">
    <property type="entry name" value="Phage_lambda_Stf-r2"/>
</dbReference>
<dbReference type="InterPro" id="IPR011050">
    <property type="entry name" value="Pectin_lyase_fold/virulence"/>
</dbReference>
<evidence type="ECO:0000313" key="2">
    <source>
        <dbReference type="Proteomes" id="UP000036932"/>
    </source>
</evidence>
<evidence type="ECO:0008006" key="3">
    <source>
        <dbReference type="Google" id="ProtNLM"/>
    </source>
</evidence>
<sequence length="363" mass="38760">MSSNTPNLGLLKKDPMVDGNETFNIETMLNENWDKVDEAVGKVREDLKNIDVDIPAASLTQKGIVQLSNALNSNSVTEAATPKSVNDATKYTDTKIASTRSEIETTRSEIASTRSELASTRSEIQQELSNLKINKANLNSPVFSGTPKVGSANIVTSSNIGSYVKPPDNFDGTSGERTLTVGPGKMFPTIQAAIDSLPAFRAYDVTIKPDSGTYPGFKIVNKHGGSIYIYGYETNVSISSTINISSCTSNVGINKVSISSNAIYGIEIQNCFNIGISYVTRIGGSYGIMMDNTPIVILSSCNFSNISNYAIWLRGGGTLRADSCTGSGNYAVYSVSSAILFDSSPNLTGTNRIFRSSGGQVYS</sequence>
<dbReference type="PATRIC" id="fig|1705565.3.peg.5895"/>
<dbReference type="Pfam" id="PF03406">
    <property type="entry name" value="Phage_fiber_2"/>
    <property type="match status" value="1"/>
</dbReference>
<dbReference type="Gene3D" id="1.20.58.130">
    <property type="match status" value="1"/>
</dbReference>